<dbReference type="AlphaFoldDB" id="A0A1H6MDR9"/>
<dbReference type="OrthoDB" id="6624781at2"/>
<proteinExistence type="predicted"/>
<evidence type="ECO:0008006" key="3">
    <source>
        <dbReference type="Google" id="ProtNLM"/>
    </source>
</evidence>
<gene>
    <name evidence="1" type="ORF">SAMN02927937_02627</name>
</gene>
<keyword evidence="2" id="KW-1185">Reference proteome</keyword>
<accession>A0A1H6MDR9</accession>
<dbReference type="RefSeq" id="WP_091102043.1">
    <property type="nucleotide sequence ID" value="NZ_FNXE01000052.1"/>
</dbReference>
<organism evidence="1 2">
    <name type="scientific">Paenimyroides marinum</name>
    <dbReference type="NCBI Taxonomy" id="1159016"/>
    <lineage>
        <taxon>Bacteria</taxon>
        <taxon>Pseudomonadati</taxon>
        <taxon>Bacteroidota</taxon>
        <taxon>Flavobacteriia</taxon>
        <taxon>Flavobacteriales</taxon>
        <taxon>Flavobacteriaceae</taxon>
        <taxon>Paenimyroides</taxon>
    </lineage>
</organism>
<dbReference type="Gene3D" id="3.10.180.10">
    <property type="entry name" value="2,3-Dihydroxybiphenyl 1,2-Dioxygenase, domain 1"/>
    <property type="match status" value="1"/>
</dbReference>
<evidence type="ECO:0000313" key="1">
    <source>
        <dbReference type="EMBL" id="SEH99672.1"/>
    </source>
</evidence>
<evidence type="ECO:0000313" key="2">
    <source>
        <dbReference type="Proteomes" id="UP000199634"/>
    </source>
</evidence>
<protein>
    <recommendedName>
        <fullName evidence="3">Glyoxalase</fullName>
    </recommendedName>
</protein>
<dbReference type="InterPro" id="IPR029068">
    <property type="entry name" value="Glyas_Bleomycin-R_OHBP_Dase"/>
</dbReference>
<sequence>MAFYEQLGFKLTELQTSPNPYAALQFGTIELHFWGNRRNVPAENASMCFIRVNDVDALHDAFAKSIKKHTGKVPRSGIPRFTTVRDLKQDRRFTLTDAGGNTLFIGTPISKGESAFYRTLENEKYAKLFAVLYDVVYSKEDPEMAADNLSRCGIDKSLLNDLDKAKYLLTVLDIQNKTRQDMNDTELKNLIETHKDSNNDWKKIKEKYFTILKGQ</sequence>
<dbReference type="EMBL" id="FNXE01000052">
    <property type="protein sequence ID" value="SEH99672.1"/>
    <property type="molecule type" value="Genomic_DNA"/>
</dbReference>
<dbReference type="STRING" id="1159016.SAMN02927937_02627"/>
<reference evidence="2" key="1">
    <citation type="submission" date="2016-10" db="EMBL/GenBank/DDBJ databases">
        <authorList>
            <person name="Varghese N."/>
            <person name="Submissions S."/>
        </authorList>
    </citation>
    <scope>NUCLEOTIDE SEQUENCE [LARGE SCALE GENOMIC DNA]</scope>
    <source>
        <strain evidence="2">CGMCC 1.10825</strain>
    </source>
</reference>
<dbReference type="Proteomes" id="UP000199634">
    <property type="component" value="Unassembled WGS sequence"/>
</dbReference>
<dbReference type="SUPFAM" id="SSF54593">
    <property type="entry name" value="Glyoxalase/Bleomycin resistance protein/Dihydroxybiphenyl dioxygenase"/>
    <property type="match status" value="1"/>
</dbReference>
<name>A0A1H6MDR9_9FLAO</name>